<feature type="compositionally biased region" description="Polar residues" evidence="1">
    <location>
        <begin position="11"/>
        <end position="24"/>
    </location>
</feature>
<organism>
    <name type="scientific">Serpula lacrymans var. lacrymans (strain S7.9)</name>
    <name type="common">Dry rot fungus</name>
    <dbReference type="NCBI Taxonomy" id="578457"/>
    <lineage>
        <taxon>Eukaryota</taxon>
        <taxon>Fungi</taxon>
        <taxon>Dikarya</taxon>
        <taxon>Basidiomycota</taxon>
        <taxon>Agaricomycotina</taxon>
        <taxon>Agaricomycetes</taxon>
        <taxon>Agaricomycetidae</taxon>
        <taxon>Boletales</taxon>
        <taxon>Coniophorineae</taxon>
        <taxon>Serpulaceae</taxon>
        <taxon>Serpula</taxon>
    </lineage>
</organism>
<proteinExistence type="predicted"/>
<reference evidence="2" key="1">
    <citation type="submission" date="2011-04" db="EMBL/GenBank/DDBJ databases">
        <title>Evolution of plant cell wall degrading machinery underlies the functional diversity of forest fungi.</title>
        <authorList>
            <consortium name="US DOE Joint Genome Institute (JGI-PGF)"/>
            <person name="Eastwood D.C."/>
            <person name="Floudas D."/>
            <person name="Binder M."/>
            <person name="Majcherczyk A."/>
            <person name="Schneider P."/>
            <person name="Aerts A."/>
            <person name="Asiegbu F.O."/>
            <person name="Baker S.E."/>
            <person name="Barry K."/>
            <person name="Bendiksby M."/>
            <person name="Blumentritt M."/>
            <person name="Coutinho P.M."/>
            <person name="Cullen D."/>
            <person name="Cullen D."/>
            <person name="Gathman A."/>
            <person name="Goodell B."/>
            <person name="Henrissat B."/>
            <person name="Ihrmark K."/>
            <person name="Kauserud H."/>
            <person name="Kohler A."/>
            <person name="LaButti K."/>
            <person name="Lapidus A."/>
            <person name="Lavin J.L."/>
            <person name="Lee Y.-H."/>
            <person name="Lindquist E."/>
            <person name="Lilly W."/>
            <person name="Lucas S."/>
            <person name="Morin E."/>
            <person name="Murat C."/>
            <person name="Oguiza J.A."/>
            <person name="Park J."/>
            <person name="Pisabarro A.G."/>
            <person name="Riley R."/>
            <person name="Rosling A."/>
            <person name="Salamov A."/>
            <person name="Schmidt O."/>
            <person name="Schmutz J."/>
            <person name="Skrede I."/>
            <person name="Stenlid J."/>
            <person name="Wiebenga A."/>
            <person name="Xie X."/>
            <person name="Kues U."/>
            <person name="Hibbett D.S."/>
            <person name="Hoffmeister D."/>
            <person name="Hogberg N."/>
            <person name="Martin F."/>
            <person name="Grigoriev I.V."/>
            <person name="Watkinson S.C."/>
        </authorList>
    </citation>
    <scope>NUCLEOTIDE SEQUENCE</scope>
    <source>
        <strain evidence="2">S7.9</strain>
    </source>
</reference>
<dbReference type="GeneID" id="18818083"/>
<dbReference type="Proteomes" id="UP000008064">
    <property type="component" value="Unassembled WGS sequence"/>
</dbReference>
<evidence type="ECO:0000313" key="2">
    <source>
        <dbReference type="EMBL" id="EGO27298.1"/>
    </source>
</evidence>
<dbReference type="EMBL" id="GL945431">
    <property type="protein sequence ID" value="EGO27298.1"/>
    <property type="molecule type" value="Genomic_DNA"/>
</dbReference>
<feature type="region of interest" description="Disordered" evidence="1">
    <location>
        <begin position="1"/>
        <end position="55"/>
    </location>
</feature>
<evidence type="ECO:0000256" key="1">
    <source>
        <dbReference type="SAM" id="MobiDB-lite"/>
    </source>
</evidence>
<dbReference type="RefSeq" id="XP_007315389.1">
    <property type="nucleotide sequence ID" value="XM_007315327.1"/>
</dbReference>
<sequence>MKSAATKETTRTQNTVTQLGSTDGTDVLTCSEEVSHGHRQAPPKHAISPSPTKLS</sequence>
<dbReference type="HOGENOM" id="CLU_3033828_0_0_1"/>
<protein>
    <submittedName>
        <fullName evidence="2">Uncharacterized protein</fullName>
    </submittedName>
</protein>
<name>F8NLZ4_SERL9</name>
<accession>F8NLZ4</accession>
<gene>
    <name evidence="2" type="ORF">SERLADRAFT_460488</name>
</gene>
<dbReference type="KEGG" id="sla:SERLADRAFT_460488"/>
<dbReference type="AlphaFoldDB" id="F8NLZ4"/>